<evidence type="ECO:0000256" key="2">
    <source>
        <dbReference type="SAM" id="Phobius"/>
    </source>
</evidence>
<accession>A0A931DNR1</accession>
<feature type="compositionally biased region" description="Pro residues" evidence="1">
    <location>
        <begin position="24"/>
        <end position="41"/>
    </location>
</feature>
<dbReference type="Proteomes" id="UP000614047">
    <property type="component" value="Unassembled WGS sequence"/>
</dbReference>
<dbReference type="EMBL" id="JADOUA010000001">
    <property type="protein sequence ID" value="MBG6090510.1"/>
    <property type="molecule type" value="Genomic_DNA"/>
</dbReference>
<name>A0A931DNR1_9ACTN</name>
<dbReference type="InterPro" id="IPR002656">
    <property type="entry name" value="Acyl_transf_3_dom"/>
</dbReference>
<proteinExistence type="predicted"/>
<dbReference type="AlphaFoldDB" id="A0A931DNR1"/>
<feature type="region of interest" description="Disordered" evidence="1">
    <location>
        <begin position="1"/>
        <end position="62"/>
    </location>
</feature>
<dbReference type="GO" id="GO:0000271">
    <property type="term" value="P:polysaccharide biosynthetic process"/>
    <property type="evidence" value="ECO:0007669"/>
    <property type="project" value="TreeGrafter"/>
</dbReference>
<sequence>MPASSQSPAGPCPPTSATTSANTAPPPPAAAPSAPRPPAPPVARADAPPAATSPPPPAPAGGRTRLEWLDALRGLAAIVVVFEHSLDVLFPEIRAGVSPWFDFGRYGVFVFFIVSGYIVPASLERRGSVREFWIGRMFRLYPLWAVAAVIGVGIGLAKVAWDPPGQLTEQPGISALAHLTMLQDLLAVPNAVSVFWTLSYEMVFYLLVTAMFVAGVHKASAATAAAFAVAAAAAGALLPTGLLSARAPMGAIVATALVMAVGLVAVMSGHRAARRCGVALLGVLALALVTVNSRVGGVESLAIIATMFAGTGIYRIQHARTRRWPAVALVALVPVLTVAAGAGLALTERTAAYQATGVWGWPAAVAAAWLTFLAGLALRGRRFPRFLPWLGVISYSIYLLHIPVVQVIWRITDEPEAVSAPVRLLWLLVLAAGVLVTSALAYRHIELPMQRMGRRVIRMRRAARTAPAAETGRPSPATATGSG</sequence>
<dbReference type="PANTHER" id="PTHR23028">
    <property type="entry name" value="ACETYLTRANSFERASE"/>
    <property type="match status" value="1"/>
</dbReference>
<evidence type="ECO:0000256" key="1">
    <source>
        <dbReference type="SAM" id="MobiDB-lite"/>
    </source>
</evidence>
<feature type="compositionally biased region" description="Low complexity" evidence="1">
    <location>
        <begin position="464"/>
        <end position="474"/>
    </location>
</feature>
<keyword evidence="2" id="KW-1133">Transmembrane helix</keyword>
<organism evidence="4 5">
    <name type="scientific">Actinomadura viridis</name>
    <dbReference type="NCBI Taxonomy" id="58110"/>
    <lineage>
        <taxon>Bacteria</taxon>
        <taxon>Bacillati</taxon>
        <taxon>Actinomycetota</taxon>
        <taxon>Actinomycetes</taxon>
        <taxon>Streptosporangiales</taxon>
        <taxon>Thermomonosporaceae</taxon>
        <taxon>Actinomadura</taxon>
    </lineage>
</organism>
<reference evidence="4" key="1">
    <citation type="submission" date="2020-11" db="EMBL/GenBank/DDBJ databases">
        <title>Sequencing the genomes of 1000 actinobacteria strains.</title>
        <authorList>
            <person name="Klenk H.-P."/>
        </authorList>
    </citation>
    <scope>NUCLEOTIDE SEQUENCE</scope>
    <source>
        <strain evidence="4">DSM 43175</strain>
    </source>
</reference>
<feature type="transmembrane region" description="Helical" evidence="2">
    <location>
        <begin position="194"/>
        <end position="214"/>
    </location>
</feature>
<feature type="transmembrane region" description="Helical" evidence="2">
    <location>
        <begin position="103"/>
        <end position="119"/>
    </location>
</feature>
<evidence type="ECO:0000259" key="3">
    <source>
        <dbReference type="Pfam" id="PF01757"/>
    </source>
</evidence>
<feature type="transmembrane region" description="Helical" evidence="2">
    <location>
        <begin position="221"/>
        <end position="241"/>
    </location>
</feature>
<comment type="caution">
    <text evidence="4">The sequence shown here is derived from an EMBL/GenBank/DDBJ whole genome shotgun (WGS) entry which is preliminary data.</text>
</comment>
<feature type="transmembrane region" description="Helical" evidence="2">
    <location>
        <begin position="140"/>
        <end position="161"/>
    </location>
</feature>
<feature type="transmembrane region" description="Helical" evidence="2">
    <location>
        <begin position="297"/>
        <end position="314"/>
    </location>
</feature>
<gene>
    <name evidence="4" type="ORF">IW256_004623</name>
</gene>
<feature type="transmembrane region" description="Helical" evidence="2">
    <location>
        <begin position="390"/>
        <end position="412"/>
    </location>
</feature>
<feature type="transmembrane region" description="Helical" evidence="2">
    <location>
        <begin position="247"/>
        <end position="266"/>
    </location>
</feature>
<feature type="transmembrane region" description="Helical" evidence="2">
    <location>
        <begin position="358"/>
        <end position="378"/>
    </location>
</feature>
<feature type="transmembrane region" description="Helical" evidence="2">
    <location>
        <begin position="424"/>
        <end position="445"/>
    </location>
</feature>
<evidence type="ECO:0000313" key="5">
    <source>
        <dbReference type="Proteomes" id="UP000614047"/>
    </source>
</evidence>
<keyword evidence="2" id="KW-0472">Membrane</keyword>
<keyword evidence="5" id="KW-1185">Reference proteome</keyword>
<dbReference type="GO" id="GO:0016747">
    <property type="term" value="F:acyltransferase activity, transferring groups other than amino-acyl groups"/>
    <property type="evidence" value="ECO:0007669"/>
    <property type="project" value="InterPro"/>
</dbReference>
<feature type="region of interest" description="Disordered" evidence="1">
    <location>
        <begin position="463"/>
        <end position="483"/>
    </location>
</feature>
<evidence type="ECO:0000313" key="4">
    <source>
        <dbReference type="EMBL" id="MBG6090510.1"/>
    </source>
</evidence>
<protein>
    <submittedName>
        <fullName evidence="4">Peptidoglycan/LPS O-acetylase OafA/YrhL</fullName>
    </submittedName>
</protein>
<keyword evidence="2" id="KW-0812">Transmembrane</keyword>
<dbReference type="InterPro" id="IPR050879">
    <property type="entry name" value="Acyltransferase_3"/>
</dbReference>
<feature type="transmembrane region" description="Helical" evidence="2">
    <location>
        <begin position="326"/>
        <end position="346"/>
    </location>
</feature>
<dbReference type="PANTHER" id="PTHR23028:SF131">
    <property type="entry name" value="BLR2367 PROTEIN"/>
    <property type="match status" value="1"/>
</dbReference>
<dbReference type="Pfam" id="PF01757">
    <property type="entry name" value="Acyl_transf_3"/>
    <property type="match status" value="1"/>
</dbReference>
<feature type="domain" description="Acyltransferase 3" evidence="3">
    <location>
        <begin position="67"/>
        <end position="440"/>
    </location>
</feature>
<dbReference type="RefSeq" id="WP_197012960.1">
    <property type="nucleotide sequence ID" value="NZ_BAABES010000016.1"/>
</dbReference>
<feature type="transmembrane region" description="Helical" evidence="2">
    <location>
        <begin position="273"/>
        <end position="291"/>
    </location>
</feature>
<dbReference type="GO" id="GO:0016020">
    <property type="term" value="C:membrane"/>
    <property type="evidence" value="ECO:0007669"/>
    <property type="project" value="TreeGrafter"/>
</dbReference>